<keyword evidence="2 5" id="KW-0378">Hydrolase</keyword>
<dbReference type="Proteomes" id="UP000309984">
    <property type="component" value="Unassembled WGS sequence"/>
</dbReference>
<keyword evidence="9" id="KW-1185">Reference proteome</keyword>
<dbReference type="GO" id="GO:0000725">
    <property type="term" value="P:recombinational repair"/>
    <property type="evidence" value="ECO:0007669"/>
    <property type="project" value="TreeGrafter"/>
</dbReference>
<dbReference type="InterPro" id="IPR014016">
    <property type="entry name" value="UvrD-like_ATP-bd"/>
</dbReference>
<feature type="binding site" evidence="5">
    <location>
        <begin position="262"/>
        <end position="269"/>
    </location>
    <ligand>
        <name>ATP</name>
        <dbReference type="ChEBI" id="CHEBI:30616"/>
    </ligand>
</feature>
<feature type="region of interest" description="Disordered" evidence="6">
    <location>
        <begin position="154"/>
        <end position="216"/>
    </location>
</feature>
<keyword evidence="4 5" id="KW-0067">ATP-binding</keyword>
<feature type="domain" description="UvrD-like helicase ATP-binding" evidence="7">
    <location>
        <begin position="241"/>
        <end position="506"/>
    </location>
</feature>
<dbReference type="AlphaFoldDB" id="A0AA94RFF2"/>
<dbReference type="InterPro" id="IPR027417">
    <property type="entry name" value="P-loop_NTPase"/>
</dbReference>
<gene>
    <name evidence="8" type="ORF">C1S79_05945</name>
</gene>
<evidence type="ECO:0000259" key="7">
    <source>
        <dbReference type="PROSITE" id="PS51198"/>
    </source>
</evidence>
<dbReference type="GO" id="GO:0043138">
    <property type="term" value="F:3'-5' DNA helicase activity"/>
    <property type="evidence" value="ECO:0007669"/>
    <property type="project" value="TreeGrafter"/>
</dbReference>
<keyword evidence="3 5" id="KW-0347">Helicase</keyword>
<comment type="caution">
    <text evidence="8">The sequence shown here is derived from an EMBL/GenBank/DDBJ whole genome shotgun (WGS) entry which is preliminary data.</text>
</comment>
<proteinExistence type="predicted"/>
<sequence>MCSRHYNGGSVAVTTDAKKALELADEQTAQKQYRKLLIEKAAEPVVYSGPANGRWTGTGIPTPRAVGAGDLLGRVALVKPDQDLLDGASDFYIGETHAIINGVNVFGWTSPVAATFFRGTNQHYLCKEVAVVRALISRSGHIIDFVDETVRPDAPESPFRKRGLKIPAPPTKPKLTATPASMPRIIETSSNSSAPSLAHQPPPVSVSTDPADGLPPLRAESLLRQQLKAPRTRSLAPVLSTLQPDQYDLVTRPAMDSIIIEGQPGTGKTIVASHRAAYLVNDETPPENTLDGTVLVVGPTSGYSRHVRAVITRLAGPTDRIKVLSLPEIINKLIGIKREPRSHQTRTWHDGDWHLARLTRSALARIKNADGLTPTPEAVYEYLRTKTRSVTTDPEWSRYLQLLPPYKAALLNERHAPLIAFIKWEILGPREFAGVEHIIVDEAQDVTPLEWYLLDEINEADTWTILGDLNQRRSDHTLTSWSSVLEVIAIEEDTPIRRMERGYRSTRPILEFANRLLPRQHRKLVALQETGPNPTILKVPAKDLATQTVAEIKRLTDTHSAGTVAVVCTSPSLITKALRGHHWNNDPLEEALWRHDSREVRVTTIDEARGLEFDAVVVVEPADFPLNIGRHGPLYTALTRANRELSVVYSRSLPDALRSRQVAR</sequence>
<evidence type="ECO:0000256" key="4">
    <source>
        <dbReference type="ARBA" id="ARBA00022840"/>
    </source>
</evidence>
<dbReference type="SUPFAM" id="SSF52540">
    <property type="entry name" value="P-loop containing nucleoside triphosphate hydrolases"/>
    <property type="match status" value="1"/>
</dbReference>
<protein>
    <recommendedName>
        <fullName evidence="7">UvrD-like helicase ATP-binding domain-containing protein</fullName>
    </recommendedName>
</protein>
<dbReference type="Gene3D" id="3.40.50.300">
    <property type="entry name" value="P-loop containing nucleotide triphosphate hydrolases"/>
    <property type="match status" value="2"/>
</dbReference>
<evidence type="ECO:0000256" key="2">
    <source>
        <dbReference type="ARBA" id="ARBA00022801"/>
    </source>
</evidence>
<dbReference type="EMBL" id="POTM01000019">
    <property type="protein sequence ID" value="TLH72351.1"/>
    <property type="molecule type" value="Genomic_DNA"/>
</dbReference>
<keyword evidence="1 5" id="KW-0547">Nucleotide-binding</keyword>
<dbReference type="Pfam" id="PF13245">
    <property type="entry name" value="AAA_19"/>
    <property type="match status" value="1"/>
</dbReference>
<dbReference type="GO" id="GO:0005829">
    <property type="term" value="C:cytosol"/>
    <property type="evidence" value="ECO:0007669"/>
    <property type="project" value="TreeGrafter"/>
</dbReference>
<accession>A0AA94RFF2</accession>
<evidence type="ECO:0000256" key="6">
    <source>
        <dbReference type="SAM" id="MobiDB-lite"/>
    </source>
</evidence>
<organism evidence="8 9">
    <name type="scientific">Mycolicibacterium phocaicum</name>
    <dbReference type="NCBI Taxonomy" id="319706"/>
    <lineage>
        <taxon>Bacteria</taxon>
        <taxon>Bacillati</taxon>
        <taxon>Actinomycetota</taxon>
        <taxon>Actinomycetes</taxon>
        <taxon>Mycobacteriales</taxon>
        <taxon>Mycobacteriaceae</taxon>
        <taxon>Mycolicibacterium</taxon>
    </lineage>
</organism>
<dbReference type="InterPro" id="IPR027785">
    <property type="entry name" value="UvrD-like_helicase_C"/>
</dbReference>
<dbReference type="InterPro" id="IPR000212">
    <property type="entry name" value="DNA_helicase_UvrD/REP"/>
</dbReference>
<evidence type="ECO:0000256" key="5">
    <source>
        <dbReference type="PROSITE-ProRule" id="PRU00560"/>
    </source>
</evidence>
<evidence type="ECO:0000313" key="8">
    <source>
        <dbReference type="EMBL" id="TLH72351.1"/>
    </source>
</evidence>
<dbReference type="GO" id="GO:0005524">
    <property type="term" value="F:ATP binding"/>
    <property type="evidence" value="ECO:0007669"/>
    <property type="project" value="UniProtKB-UniRule"/>
</dbReference>
<reference evidence="8 9" key="1">
    <citation type="submission" date="2018-01" db="EMBL/GenBank/DDBJ databases">
        <title>Comparative genomics of Mycobacterium mucogenicum and Mycobacterium neoaurum clade members emphasizing tRNA and non-coding RNA.</title>
        <authorList>
            <person name="Behra P.R.K."/>
            <person name="Pettersson B.M.F."/>
            <person name="Das S."/>
            <person name="Dasgupta S."/>
            <person name="Kirsebom L.A."/>
        </authorList>
    </citation>
    <scope>NUCLEOTIDE SEQUENCE [LARGE SCALE GENOMIC DNA]</scope>
    <source>
        <strain evidence="8 9">DSM 45104</strain>
    </source>
</reference>
<dbReference type="GO" id="GO:0003677">
    <property type="term" value="F:DNA binding"/>
    <property type="evidence" value="ECO:0007669"/>
    <property type="project" value="InterPro"/>
</dbReference>
<dbReference type="GO" id="GO:0016787">
    <property type="term" value="F:hydrolase activity"/>
    <property type="evidence" value="ECO:0007669"/>
    <property type="project" value="UniProtKB-UniRule"/>
</dbReference>
<dbReference type="Pfam" id="PF13538">
    <property type="entry name" value="UvrD_C_2"/>
    <property type="match status" value="1"/>
</dbReference>
<evidence type="ECO:0000313" key="9">
    <source>
        <dbReference type="Proteomes" id="UP000309984"/>
    </source>
</evidence>
<dbReference type="PANTHER" id="PTHR11070:SF2">
    <property type="entry name" value="ATP-DEPENDENT DNA HELICASE SRS2"/>
    <property type="match status" value="1"/>
</dbReference>
<evidence type="ECO:0000256" key="1">
    <source>
        <dbReference type="ARBA" id="ARBA00022741"/>
    </source>
</evidence>
<evidence type="ECO:0000256" key="3">
    <source>
        <dbReference type="ARBA" id="ARBA00022806"/>
    </source>
</evidence>
<dbReference type="PANTHER" id="PTHR11070">
    <property type="entry name" value="UVRD / RECB / PCRA DNA HELICASE FAMILY MEMBER"/>
    <property type="match status" value="1"/>
</dbReference>
<dbReference type="PROSITE" id="PS51198">
    <property type="entry name" value="UVRD_HELICASE_ATP_BIND"/>
    <property type="match status" value="1"/>
</dbReference>
<name>A0AA94RFF2_9MYCO</name>